<gene>
    <name evidence="2" type="ORF">CLV37_10189</name>
</gene>
<protein>
    <recommendedName>
        <fullName evidence="4">Transcriptional regulator with AbiEi antitoxin domain of type IV toxin-antitoxin system</fullName>
    </recommendedName>
</protein>
<name>A0A2T0R9P7_9ACTN</name>
<feature type="region of interest" description="Disordered" evidence="1">
    <location>
        <begin position="254"/>
        <end position="275"/>
    </location>
</feature>
<accession>A0A2T0R9P7</accession>
<evidence type="ECO:0000313" key="3">
    <source>
        <dbReference type="Proteomes" id="UP000238083"/>
    </source>
</evidence>
<reference evidence="2 3" key="1">
    <citation type="submission" date="2018-03" db="EMBL/GenBank/DDBJ databases">
        <title>Genomic Encyclopedia of Archaeal and Bacterial Type Strains, Phase II (KMG-II): from individual species to whole genera.</title>
        <authorList>
            <person name="Goeker M."/>
        </authorList>
    </citation>
    <scope>NUCLEOTIDE SEQUENCE [LARGE SCALE GENOMIC DNA]</scope>
    <source>
        <strain evidence="2 3">DSM 19711</strain>
    </source>
</reference>
<dbReference type="OrthoDB" id="3173471at2"/>
<dbReference type="Proteomes" id="UP000238083">
    <property type="component" value="Unassembled WGS sequence"/>
</dbReference>
<organism evidence="2 3">
    <name type="scientific">Kineococcus rhizosphaerae</name>
    <dbReference type="NCBI Taxonomy" id="559628"/>
    <lineage>
        <taxon>Bacteria</taxon>
        <taxon>Bacillati</taxon>
        <taxon>Actinomycetota</taxon>
        <taxon>Actinomycetes</taxon>
        <taxon>Kineosporiales</taxon>
        <taxon>Kineosporiaceae</taxon>
        <taxon>Kineococcus</taxon>
    </lineage>
</organism>
<proteinExistence type="predicted"/>
<evidence type="ECO:0008006" key="4">
    <source>
        <dbReference type="Google" id="ProtNLM"/>
    </source>
</evidence>
<feature type="compositionally biased region" description="Low complexity" evidence="1">
    <location>
        <begin position="257"/>
        <end position="275"/>
    </location>
</feature>
<comment type="caution">
    <text evidence="2">The sequence shown here is derived from an EMBL/GenBank/DDBJ whole genome shotgun (WGS) entry which is preliminary data.</text>
</comment>
<dbReference type="EMBL" id="PVZF01000001">
    <property type="protein sequence ID" value="PRY17851.1"/>
    <property type="molecule type" value="Genomic_DNA"/>
</dbReference>
<sequence>MPTAALVPDPLRNRPFTLAEALERGLTPRRLQSSVWRRLHTGVYVHRDAVLDDRDRVEALRLASPPGTAFSGLTAAWIHGLWTPPPGVRVPLQTTRSVNSSGLEGADGRSRRQILRLQDDDLVEVDGLEVTSLWRTAFDLVRDAPLVDGVSVLDTFAGQGLDLPEFLEHLSRHRRWPGVAVAWTATALCDGRSRSVGESRLRMTAVLAGLPEPWVNPSLVVPTATGPVLRFPDLLVRGRHRTCGLEFVPRKREVPQAATTARTRSRTRTSCGRTSSSSAPVCPSCATAGRPCGRCSA</sequence>
<dbReference type="RefSeq" id="WP_106205927.1">
    <property type="nucleotide sequence ID" value="NZ_PVZF01000001.1"/>
</dbReference>
<keyword evidence="3" id="KW-1185">Reference proteome</keyword>
<evidence type="ECO:0000256" key="1">
    <source>
        <dbReference type="SAM" id="MobiDB-lite"/>
    </source>
</evidence>
<dbReference type="AlphaFoldDB" id="A0A2T0R9P7"/>
<evidence type="ECO:0000313" key="2">
    <source>
        <dbReference type="EMBL" id="PRY17851.1"/>
    </source>
</evidence>